<accession>A0ABR4TI62</accession>
<sequence length="131" mass="14939">MVYNILGVYYMKKILSILLICIFTILLIGCSGESNETDNKEDITANIVTITQSVVKQKLKCPNTASFPWDFNEYNIKETNSTNKDMVVYNVSGYVDAENSFGAKLRNNFIVKLEFTKDLSKYRVLDINISE</sequence>
<proteinExistence type="predicted"/>
<keyword evidence="2" id="KW-1185">Reference proteome</keyword>
<protein>
    <recommendedName>
        <fullName evidence="3">Lipoprotein</fullName>
    </recommendedName>
</protein>
<evidence type="ECO:0000313" key="1">
    <source>
        <dbReference type="EMBL" id="KEI18202.1"/>
    </source>
</evidence>
<gene>
    <name evidence="1" type="ORF">Z960_03455</name>
</gene>
<comment type="caution">
    <text evidence="1">The sequence shown here is derived from an EMBL/GenBank/DDBJ whole genome shotgun (WGS) entry which is preliminary data.</text>
</comment>
<evidence type="ECO:0000313" key="2">
    <source>
        <dbReference type="Proteomes" id="UP000027937"/>
    </source>
</evidence>
<dbReference type="Proteomes" id="UP000027937">
    <property type="component" value="Unassembled WGS sequence"/>
</dbReference>
<organism evidence="1 2">
    <name type="scientific">Clostridium haemolyticum NCTC 9693</name>
    <dbReference type="NCBI Taxonomy" id="1443114"/>
    <lineage>
        <taxon>Bacteria</taxon>
        <taxon>Bacillati</taxon>
        <taxon>Bacillota</taxon>
        <taxon>Clostridia</taxon>
        <taxon>Eubacteriales</taxon>
        <taxon>Clostridiaceae</taxon>
        <taxon>Clostridium</taxon>
    </lineage>
</organism>
<evidence type="ECO:0008006" key="3">
    <source>
        <dbReference type="Google" id="ProtNLM"/>
    </source>
</evidence>
<dbReference type="EMBL" id="JENX01000026">
    <property type="protein sequence ID" value="KEI18202.1"/>
    <property type="molecule type" value="Genomic_DNA"/>
</dbReference>
<name>A0ABR4TI62_CLOHA</name>
<reference evidence="1 2" key="1">
    <citation type="submission" date="2014-02" db="EMBL/GenBank/DDBJ databases">
        <title>Plasmidome dynamics in the species complex Clostridium novyi sensu lato converts strains of independent lineages into distinctly different pathogens.</title>
        <authorList>
            <person name="Skarin H."/>
            <person name="Segerman B."/>
        </authorList>
    </citation>
    <scope>NUCLEOTIDE SEQUENCE [LARGE SCALE GENOMIC DNA]</scope>
    <source>
        <strain evidence="1 2">NCTC 9693</strain>
    </source>
</reference>